<feature type="coiled-coil region" evidence="1">
    <location>
        <begin position="180"/>
        <end position="247"/>
    </location>
</feature>
<protein>
    <submittedName>
        <fullName evidence="2">Uncharacterized protein</fullName>
    </submittedName>
</protein>
<comment type="caution">
    <text evidence="2">The sequence shown here is derived from an EMBL/GenBank/DDBJ whole genome shotgun (WGS) entry which is preliminary data.</text>
</comment>
<proteinExistence type="predicted"/>
<reference evidence="2 3" key="1">
    <citation type="journal article" date="2014" name="PLoS Genet.">
        <title>The Genome of Spironucleus salmonicida Highlights a Fish Pathogen Adapted to Fluctuating Environments.</title>
        <authorList>
            <person name="Xu F."/>
            <person name="Jerlstrom-Hultqvist J."/>
            <person name="Einarsson E."/>
            <person name="Astvaldsson A."/>
            <person name="Svard S.G."/>
            <person name="Andersson J.O."/>
        </authorList>
    </citation>
    <scope>NUCLEOTIDE SEQUENCE [LARGE SCALE GENOMIC DNA]</scope>
    <source>
        <strain evidence="2 3">ATCC 50377</strain>
    </source>
</reference>
<keyword evidence="1" id="KW-0175">Coiled coil</keyword>
<sequence>MEQSFDSNVDGDLSNRILQKYKMLLDTEAQRPTTIGESLVDSTRSVQFMPSLKDVATSQQQLNDFNLGDSGLQEQSQEYNQHLHKSPSIEAQTLNQINADNNKIVTSIRQRAQEQINTLEKERDAIVAQSRDSIGQLQNELESTKKRLLSLQADHSRALQDIEQLKHIYETRQAGISDKLQLTDRENDALKQEIRATREEMRVFQEQQQKSFQERLKIAEQSQRAINAQLAQKVKVLQQQLQQVDADKLNLLKSAAADMCKLNDCIEGQRDRISQLKVLSKQQQAEILILSHEKEVNYEQNKQNIDEIQSLRRRNENLTRELLRVDKMIYGKYKK</sequence>
<evidence type="ECO:0000313" key="3">
    <source>
        <dbReference type="Proteomes" id="UP000018208"/>
    </source>
</evidence>
<feature type="coiled-coil region" evidence="1">
    <location>
        <begin position="102"/>
        <end position="154"/>
    </location>
</feature>
<accession>A0A9P8LSF3</accession>
<dbReference type="KEGG" id="ssao:94297470"/>
<dbReference type="AlphaFoldDB" id="A0A9P8LSF3"/>
<keyword evidence="3" id="KW-1185">Reference proteome</keyword>
<gene>
    <name evidence="2" type="ORF">SS50377_23447</name>
</gene>
<evidence type="ECO:0000313" key="2">
    <source>
        <dbReference type="EMBL" id="KAH0573513.1"/>
    </source>
</evidence>
<organism evidence="2 3">
    <name type="scientific">Spironucleus salmonicida</name>
    <dbReference type="NCBI Taxonomy" id="348837"/>
    <lineage>
        <taxon>Eukaryota</taxon>
        <taxon>Metamonada</taxon>
        <taxon>Diplomonadida</taxon>
        <taxon>Hexamitidae</taxon>
        <taxon>Hexamitinae</taxon>
        <taxon>Spironucleus</taxon>
    </lineage>
</organism>
<feature type="coiled-coil region" evidence="1">
    <location>
        <begin position="301"/>
        <end position="328"/>
    </location>
</feature>
<dbReference type="Proteomes" id="UP000018208">
    <property type="component" value="Unassembled WGS sequence"/>
</dbReference>
<evidence type="ECO:0000256" key="1">
    <source>
        <dbReference type="SAM" id="Coils"/>
    </source>
</evidence>
<dbReference type="GeneID" id="94297470"/>
<dbReference type="EMBL" id="AUWU02000004">
    <property type="protein sequence ID" value="KAH0573513.1"/>
    <property type="molecule type" value="Genomic_DNA"/>
</dbReference>
<name>A0A9P8LSF3_9EUKA</name>
<dbReference type="RefSeq" id="XP_067764286.1">
    <property type="nucleotide sequence ID" value="XM_067907312.1"/>
</dbReference>